<reference evidence="4" key="1">
    <citation type="submission" date="2010-10" db="EMBL/GenBank/DDBJ databases">
        <title>Complete sequence of Enterobacter cloacae SCF1.</title>
        <authorList>
            <consortium name="US DOE Joint Genome Institute"/>
            <person name="Lucas S."/>
            <person name="Copeland A."/>
            <person name="Lapidus A."/>
            <person name="Cheng J.-F."/>
            <person name="Bruce D."/>
            <person name="Goodwin L."/>
            <person name="Pitluck S."/>
            <person name="Davenport K."/>
            <person name="Detter J.C."/>
            <person name="Han C."/>
            <person name="Tapia R."/>
            <person name="Land M."/>
            <person name="Hauser L."/>
            <person name="Chang Y.-J."/>
            <person name="Jeffries C."/>
            <person name="Kyrpides N."/>
            <person name="Ivanova N."/>
            <person name="Mikhailova N."/>
            <person name="DeAngelis K."/>
            <person name="Arkin A.P."/>
            <person name="Chivian D."/>
            <person name="Edwards B."/>
            <person name="Woo H."/>
            <person name="Hazen T.C."/>
            <person name="Woyke T."/>
        </authorList>
    </citation>
    <scope>NUCLEOTIDE SEQUENCE [LARGE SCALE GENOMIC DNA]</scope>
    <source>
        <strain evidence="4">SCF1</strain>
    </source>
</reference>
<dbReference type="HOGENOM" id="CLU_041643_4_0_6"/>
<dbReference type="Pfam" id="PF04748">
    <property type="entry name" value="Polysacc_deac_2"/>
    <property type="match status" value="1"/>
</dbReference>
<dbReference type="RefSeq" id="WP_013364186.1">
    <property type="nucleotide sequence ID" value="NC_014618.1"/>
</dbReference>
<feature type="signal peptide" evidence="2">
    <location>
        <begin position="1"/>
        <end position="23"/>
    </location>
</feature>
<dbReference type="Gene3D" id="3.20.20.370">
    <property type="entry name" value="Glycoside hydrolase/deacetylase"/>
    <property type="match status" value="1"/>
</dbReference>
<protein>
    <recommendedName>
        <fullName evidence="5">Divergent polysaccharide deacetylase family protein</fullName>
    </recommendedName>
</protein>
<dbReference type="AlphaFoldDB" id="E3G989"/>
<evidence type="ECO:0000256" key="2">
    <source>
        <dbReference type="SAM" id="SignalP"/>
    </source>
</evidence>
<gene>
    <name evidence="3" type="ordered locus">Entcl_0129</name>
</gene>
<dbReference type="Proteomes" id="UP000006872">
    <property type="component" value="Chromosome"/>
</dbReference>
<dbReference type="InterPro" id="IPR011330">
    <property type="entry name" value="Glyco_hydro/deAcase_b/a-brl"/>
</dbReference>
<sequence>MLQFRSLVFSLTAALAVSAPAWAGKLAIVIDDVGYRPQQENQVLALPVNISVAVLPNAPHAREMATKAHNGGREVLIHMPMAPLSKQPLEKDTLRPDMSSDEIERIIRDAVSKVPYAVGMNNHMGSAMTSNLFGMQKVMQALSRYNLYFLDSMTIGNSQATRAAAGTGVKVIKRKVFLDDTQNEADIRFQFNRAIQLARRTGSAIAIGHPHPSTVRVLQQMVYNLPPDITLVRPSSLLNEPQVDTSTPNTAPPTTVQPTAPRNPFRGVKLCKPKQTPAPVYATRFFTVLGESISQSPLVQYYQQQWQGWGKKA</sequence>
<feature type="chain" id="PRO_5003170320" description="Divergent polysaccharide deacetylase family protein" evidence="2">
    <location>
        <begin position="24"/>
        <end position="313"/>
    </location>
</feature>
<feature type="compositionally biased region" description="Low complexity" evidence="1">
    <location>
        <begin position="247"/>
        <end position="260"/>
    </location>
</feature>
<dbReference type="GO" id="GO:0005975">
    <property type="term" value="P:carbohydrate metabolic process"/>
    <property type="evidence" value="ECO:0007669"/>
    <property type="project" value="InterPro"/>
</dbReference>
<evidence type="ECO:0000256" key="1">
    <source>
        <dbReference type="SAM" id="MobiDB-lite"/>
    </source>
</evidence>
<dbReference type="InterPro" id="IPR006837">
    <property type="entry name" value="Divergent_DAC"/>
</dbReference>
<dbReference type="eggNOG" id="COG2861">
    <property type="taxonomic scope" value="Bacteria"/>
</dbReference>
<keyword evidence="4" id="KW-1185">Reference proteome</keyword>
<dbReference type="EMBL" id="CP002272">
    <property type="protein sequence ID" value="ADO46407.1"/>
    <property type="molecule type" value="Genomic_DNA"/>
</dbReference>
<proteinExistence type="predicted"/>
<dbReference type="SUPFAM" id="SSF88713">
    <property type="entry name" value="Glycoside hydrolase/deacetylase"/>
    <property type="match status" value="1"/>
</dbReference>
<evidence type="ECO:0008006" key="5">
    <source>
        <dbReference type="Google" id="ProtNLM"/>
    </source>
</evidence>
<evidence type="ECO:0000313" key="4">
    <source>
        <dbReference type="Proteomes" id="UP000006872"/>
    </source>
</evidence>
<evidence type="ECO:0000313" key="3">
    <source>
        <dbReference type="EMBL" id="ADO46407.1"/>
    </source>
</evidence>
<accession>E3G989</accession>
<feature type="region of interest" description="Disordered" evidence="1">
    <location>
        <begin position="239"/>
        <end position="265"/>
    </location>
</feature>
<dbReference type="CDD" id="cd10936">
    <property type="entry name" value="CE4_DAC2"/>
    <property type="match status" value="1"/>
</dbReference>
<name>E3G989_ENTLS</name>
<organism evidence="3 4">
    <name type="scientific">Enterobacter lignolyticus (strain SCF1)</name>
    <dbReference type="NCBI Taxonomy" id="701347"/>
    <lineage>
        <taxon>Bacteria</taxon>
        <taxon>Pseudomonadati</taxon>
        <taxon>Pseudomonadota</taxon>
        <taxon>Gammaproteobacteria</taxon>
        <taxon>Enterobacterales</taxon>
        <taxon>Enterobacteriaceae</taxon>
        <taxon>Pluralibacter</taxon>
    </lineage>
</organism>
<reference evidence="3 4" key="2">
    <citation type="journal article" date="2011" name="Stand. Genomic Sci.">
        <title>Complete genome sequence of 'Enterobacter lignolyticus' SCF1.</title>
        <authorList>
            <person name="Deangelis K.M."/>
            <person name="D'Haeseleer P."/>
            <person name="Chivian D."/>
            <person name="Fortney J.L."/>
            <person name="Khudyakov J."/>
            <person name="Simmons B."/>
            <person name="Woo H."/>
            <person name="Arkin A.P."/>
            <person name="Davenport K.W."/>
            <person name="Goodwin L."/>
            <person name="Chen A."/>
            <person name="Ivanova N."/>
            <person name="Kyrpides N.C."/>
            <person name="Mavromatis K."/>
            <person name="Woyke T."/>
            <person name="Hazen T.C."/>
        </authorList>
    </citation>
    <scope>NUCLEOTIDE SEQUENCE [LARGE SCALE GENOMIC DNA]</scope>
    <source>
        <strain evidence="3 4">SCF1</strain>
    </source>
</reference>
<dbReference type="PANTHER" id="PTHR30105:SF2">
    <property type="entry name" value="DIVERGENT POLYSACCHARIDE DEACETYLASE SUPERFAMILY"/>
    <property type="match status" value="1"/>
</dbReference>
<dbReference type="STRING" id="701347.Entcl_0129"/>
<keyword evidence="2" id="KW-0732">Signal</keyword>
<dbReference type="PANTHER" id="PTHR30105">
    <property type="entry name" value="UNCHARACTERIZED YIBQ-RELATED"/>
    <property type="match status" value="1"/>
</dbReference>
<dbReference type="KEGG" id="esc:Entcl_0129"/>